<feature type="transmembrane region" description="Helical" evidence="1">
    <location>
        <begin position="31"/>
        <end position="51"/>
    </location>
</feature>
<dbReference type="Proteomes" id="UP001296873">
    <property type="component" value="Unassembled WGS sequence"/>
</dbReference>
<dbReference type="Pfam" id="PF19588">
    <property type="entry name" value="SxtJ"/>
    <property type="match status" value="1"/>
</dbReference>
<proteinExistence type="predicted"/>
<evidence type="ECO:0008006" key="4">
    <source>
        <dbReference type="Google" id="ProtNLM"/>
    </source>
</evidence>
<feature type="transmembrane region" description="Helical" evidence="1">
    <location>
        <begin position="71"/>
        <end position="92"/>
    </location>
</feature>
<dbReference type="EMBL" id="NRRL01000175">
    <property type="protein sequence ID" value="MBK1671349.1"/>
    <property type="molecule type" value="Genomic_DNA"/>
</dbReference>
<comment type="caution">
    <text evidence="2">The sequence shown here is derived from an EMBL/GenBank/DDBJ whole genome shotgun (WGS) entry which is preliminary data.</text>
</comment>
<organism evidence="2 3">
    <name type="scientific">Rhodovibrio sodomensis</name>
    <dbReference type="NCBI Taxonomy" id="1088"/>
    <lineage>
        <taxon>Bacteria</taxon>
        <taxon>Pseudomonadati</taxon>
        <taxon>Pseudomonadota</taxon>
        <taxon>Alphaproteobacteria</taxon>
        <taxon>Rhodospirillales</taxon>
        <taxon>Rhodovibrionaceae</taxon>
        <taxon>Rhodovibrio</taxon>
    </lineage>
</organism>
<keyword evidence="1" id="KW-0812">Transmembrane</keyword>
<keyword evidence="3" id="KW-1185">Reference proteome</keyword>
<accession>A0ABS1DLI6</accession>
<sequence length="123" mass="13422">MPSERSFGLVFCGVFVIAGLWPVVFGGGPRVWALAVAAAFALLGFSAPRVLRPLNRAWFRFGLLLHKVVSPLALSAVFVLAVLPSGLLMRALGKDSLGLRRAARDGSYWVNRTTPHNRMTNQF</sequence>
<dbReference type="InterPro" id="IPR045781">
    <property type="entry name" value="SxtJ"/>
</dbReference>
<evidence type="ECO:0000313" key="3">
    <source>
        <dbReference type="Proteomes" id="UP001296873"/>
    </source>
</evidence>
<keyword evidence="1" id="KW-0472">Membrane</keyword>
<evidence type="ECO:0000313" key="2">
    <source>
        <dbReference type="EMBL" id="MBK1671349.1"/>
    </source>
</evidence>
<evidence type="ECO:0000256" key="1">
    <source>
        <dbReference type="SAM" id="Phobius"/>
    </source>
</evidence>
<name>A0ABS1DLI6_9PROT</name>
<keyword evidence="1" id="KW-1133">Transmembrane helix</keyword>
<gene>
    <name evidence="2" type="ORF">CKO28_25440</name>
</gene>
<protein>
    <recommendedName>
        <fullName evidence="4">SxtJ</fullName>
    </recommendedName>
</protein>
<feature type="transmembrane region" description="Helical" evidence="1">
    <location>
        <begin position="6"/>
        <end position="24"/>
    </location>
</feature>
<reference evidence="2 3" key="1">
    <citation type="journal article" date="2020" name="Microorganisms">
        <title>Osmotic Adaptation and Compatible Solute Biosynthesis of Phototrophic Bacteria as Revealed from Genome Analyses.</title>
        <authorList>
            <person name="Imhoff J.F."/>
            <person name="Rahn T."/>
            <person name="Kunzel S."/>
            <person name="Keller A."/>
            <person name="Neulinger S.C."/>
        </authorList>
    </citation>
    <scope>NUCLEOTIDE SEQUENCE [LARGE SCALE GENOMIC DNA]</scope>
    <source>
        <strain evidence="2 3">DSM 9895</strain>
    </source>
</reference>